<dbReference type="PANTHER" id="PTHR10953:SF102">
    <property type="entry name" value="ADENYLYLTRANSFERASE AND SULFURTRANSFERASE MOCS3"/>
    <property type="match status" value="1"/>
</dbReference>
<reference evidence="3" key="1">
    <citation type="journal article" date="2013" name="Int. J. Syst. Evol. Microbiol.">
        <title>Polycladomyces abyssicola gen. nov., sp. nov., a thermophilic filamentous bacterium isolated from hemipelagic sediment.</title>
        <authorList>
            <person name="Tsubouchi T."/>
            <person name="Shimane Y."/>
            <person name="Mori K."/>
            <person name="Usui K."/>
            <person name="Hiraki T."/>
            <person name="Tame A."/>
            <person name="Uematsu K."/>
            <person name="Maruyama T."/>
            <person name="Hatada Y."/>
        </authorList>
    </citation>
    <scope>NUCLEOTIDE SEQUENCE</scope>
    <source>
        <strain evidence="3">JIR-001</strain>
    </source>
</reference>
<dbReference type="CDD" id="cd00757">
    <property type="entry name" value="ThiF_MoeB_HesA_family"/>
    <property type="match status" value="1"/>
</dbReference>
<sequence length="343" mass="37895">MTDHVRYSRQILFAPIGEKGQRKLQQARIAIVGMGALGSALANHMVRAGVGFVRLIDRDFVEPSNLQRQMLYDESDAREGLPKAVAAERKLRAINSGVRLEAHVTDLTWQNAESLLSDVDLILDGTDNFSVRFLINDVSVKHGIPWIYGGAVSSRGMVFTIRPGITPCLRCLFPNPPAPGTTETCDTAGVIGPIIHIVAAHQAVEALKLLVRDEQALDTRLRHFECWYNHDTAMEVSQNRKPDCPTCGQGIWEFLDPADKEPQAVSLCGRDTVQISPSAPQPMDLEQLAKRLAPLGRVEKNRFLLRADIDPYRLVIFPDGRILVQGTQDPSMARSVVAKYIGA</sequence>
<dbReference type="InterPro" id="IPR035985">
    <property type="entry name" value="Ubiquitin-activating_enz"/>
</dbReference>
<dbReference type="EMBL" id="AP024601">
    <property type="protein sequence ID" value="BCU80495.1"/>
    <property type="molecule type" value="Genomic_DNA"/>
</dbReference>
<dbReference type="GO" id="GO:0005829">
    <property type="term" value="C:cytosol"/>
    <property type="evidence" value="ECO:0007669"/>
    <property type="project" value="TreeGrafter"/>
</dbReference>
<dbReference type="SUPFAM" id="SSF69572">
    <property type="entry name" value="Activating enzymes of the ubiquitin-like proteins"/>
    <property type="match status" value="1"/>
</dbReference>
<dbReference type="FunFam" id="3.40.50.720:FF:000080">
    <property type="entry name" value="Thiazole biosynthesis adenylyltransferase ThiF"/>
    <property type="match status" value="1"/>
</dbReference>
<organism evidence="3 4">
    <name type="scientific">Polycladomyces abyssicola</name>
    <dbReference type="NCBI Taxonomy" id="1125966"/>
    <lineage>
        <taxon>Bacteria</taxon>
        <taxon>Bacillati</taxon>
        <taxon>Bacillota</taxon>
        <taxon>Bacilli</taxon>
        <taxon>Bacillales</taxon>
        <taxon>Thermoactinomycetaceae</taxon>
        <taxon>Polycladomyces</taxon>
    </lineage>
</organism>
<gene>
    <name evidence="3" type="primary">moeB</name>
    <name evidence="3" type="ORF">JIR001_02780</name>
</gene>
<dbReference type="Gene3D" id="3.40.50.720">
    <property type="entry name" value="NAD(P)-binding Rossmann-like Domain"/>
    <property type="match status" value="1"/>
</dbReference>
<dbReference type="GO" id="GO:0016779">
    <property type="term" value="F:nucleotidyltransferase activity"/>
    <property type="evidence" value="ECO:0007669"/>
    <property type="project" value="TreeGrafter"/>
</dbReference>
<protein>
    <submittedName>
        <fullName evidence="3">Thiamine/molybdopterin biosynthesis protein MoeB</fullName>
    </submittedName>
</protein>
<evidence type="ECO:0000313" key="4">
    <source>
        <dbReference type="Proteomes" id="UP000677436"/>
    </source>
</evidence>
<reference evidence="3" key="2">
    <citation type="journal article" date="2021" name="Microbiol. Resour. Announc.">
        <title>Complete Genome Sequence of Polycladomyces abyssicola JIR-001T, Isolated from Hemipelagic Sediment in Deep Seawater.</title>
        <authorList>
            <person name="Tsubouchi T."/>
            <person name="Kaneko Y."/>
        </authorList>
    </citation>
    <scope>NUCLEOTIDE SEQUENCE</scope>
    <source>
        <strain evidence="3">JIR-001</strain>
    </source>
</reference>
<keyword evidence="4" id="KW-1185">Reference proteome</keyword>
<dbReference type="InterPro" id="IPR045886">
    <property type="entry name" value="ThiF/MoeB/HesA"/>
</dbReference>
<dbReference type="RefSeq" id="WP_246512158.1">
    <property type="nucleotide sequence ID" value="NZ_AP024601.1"/>
</dbReference>
<dbReference type="PANTHER" id="PTHR10953">
    <property type="entry name" value="UBIQUITIN-ACTIVATING ENZYME E1"/>
    <property type="match status" value="1"/>
</dbReference>
<evidence type="ECO:0000256" key="1">
    <source>
        <dbReference type="ARBA" id="ARBA00009919"/>
    </source>
</evidence>
<accession>A0A8D5UCB8</accession>
<dbReference type="Pfam" id="PF00899">
    <property type="entry name" value="ThiF"/>
    <property type="match status" value="1"/>
</dbReference>
<evidence type="ECO:0000313" key="3">
    <source>
        <dbReference type="EMBL" id="BCU80495.1"/>
    </source>
</evidence>
<proteinExistence type="inferred from homology"/>
<dbReference type="InterPro" id="IPR000594">
    <property type="entry name" value="ThiF_NAD_FAD-bd"/>
</dbReference>
<dbReference type="Proteomes" id="UP000677436">
    <property type="component" value="Chromosome"/>
</dbReference>
<feature type="domain" description="THIF-type NAD/FAD binding fold" evidence="2">
    <location>
        <begin position="7"/>
        <end position="245"/>
    </location>
</feature>
<name>A0A8D5UCB8_9BACL</name>
<dbReference type="GO" id="GO:0004792">
    <property type="term" value="F:thiosulfate-cyanide sulfurtransferase activity"/>
    <property type="evidence" value="ECO:0007669"/>
    <property type="project" value="TreeGrafter"/>
</dbReference>
<dbReference type="AlphaFoldDB" id="A0A8D5UCB8"/>
<evidence type="ECO:0000259" key="2">
    <source>
        <dbReference type="Pfam" id="PF00899"/>
    </source>
</evidence>
<comment type="similarity">
    <text evidence="1">Belongs to the HesA/MoeB/ThiF family.</text>
</comment>
<dbReference type="KEGG" id="pabs:JIR001_02780"/>
<dbReference type="GO" id="GO:0008641">
    <property type="term" value="F:ubiquitin-like modifier activating enzyme activity"/>
    <property type="evidence" value="ECO:0007669"/>
    <property type="project" value="InterPro"/>
</dbReference>
<dbReference type="GO" id="GO:0008146">
    <property type="term" value="F:sulfotransferase activity"/>
    <property type="evidence" value="ECO:0007669"/>
    <property type="project" value="TreeGrafter"/>
</dbReference>